<evidence type="ECO:0000313" key="2">
    <source>
        <dbReference type="EMBL" id="MDL9981028.1"/>
    </source>
</evidence>
<accession>A0ABT7N2X4</accession>
<dbReference type="InterPro" id="IPR049790">
    <property type="entry name" value="Rv3655c/TadE"/>
</dbReference>
<protein>
    <submittedName>
        <fullName evidence="2">TadE family type IV pilus minor pilin</fullName>
    </submittedName>
</protein>
<keyword evidence="1" id="KW-1133">Transmembrane helix</keyword>
<dbReference type="RefSeq" id="WP_286290011.1">
    <property type="nucleotide sequence ID" value="NZ_JASXSZ010000006.1"/>
</dbReference>
<evidence type="ECO:0000313" key="3">
    <source>
        <dbReference type="Proteomes" id="UP001235064"/>
    </source>
</evidence>
<keyword evidence="1" id="KW-0472">Membrane</keyword>
<feature type="transmembrane region" description="Helical" evidence="1">
    <location>
        <begin position="12"/>
        <end position="33"/>
    </location>
</feature>
<dbReference type="NCBIfam" id="NF041390">
    <property type="entry name" value="TadE_Rv3655c"/>
    <property type="match status" value="1"/>
</dbReference>
<keyword evidence="3" id="KW-1185">Reference proteome</keyword>
<name>A0ABT7N2X4_9MICO</name>
<reference evidence="2 3" key="1">
    <citation type="submission" date="2023-06" db="EMBL/GenBank/DDBJ databases">
        <title>Microbacterium sp. nov., isolated from a waste landfill.</title>
        <authorList>
            <person name="Wen W."/>
        </authorList>
    </citation>
    <scope>NUCLEOTIDE SEQUENCE [LARGE SCALE GENOMIC DNA]</scope>
    <source>
        <strain evidence="2 3">ASV49</strain>
    </source>
</reference>
<gene>
    <name evidence="2" type="ORF">QSV35_16965</name>
</gene>
<evidence type="ECO:0000256" key="1">
    <source>
        <dbReference type="SAM" id="Phobius"/>
    </source>
</evidence>
<proteinExistence type="predicted"/>
<organism evidence="2 3">
    <name type="scientific">Microbacterium candidum</name>
    <dbReference type="NCBI Taxonomy" id="3041922"/>
    <lineage>
        <taxon>Bacteria</taxon>
        <taxon>Bacillati</taxon>
        <taxon>Actinomycetota</taxon>
        <taxon>Actinomycetes</taxon>
        <taxon>Micrococcales</taxon>
        <taxon>Microbacteriaceae</taxon>
        <taxon>Microbacterium</taxon>
    </lineage>
</organism>
<keyword evidence="1" id="KW-0812">Transmembrane</keyword>
<sequence length="150" mass="14534">MSAWRGDRGSATAEFAIALPAAIIVLAIGAATLSACGHQVRLQDAVADAARLAGRGEGDRAAALVADAGGVASVSRSDQVVCVSATAPAGVPFVPFTLRARACALDDVEEGVDVGARAGARAGAGVGADEAIDSRADTTAGATAMTGEGG</sequence>
<dbReference type="Proteomes" id="UP001235064">
    <property type="component" value="Unassembled WGS sequence"/>
</dbReference>
<dbReference type="EMBL" id="JASXSZ010000006">
    <property type="protein sequence ID" value="MDL9981028.1"/>
    <property type="molecule type" value="Genomic_DNA"/>
</dbReference>
<comment type="caution">
    <text evidence="2">The sequence shown here is derived from an EMBL/GenBank/DDBJ whole genome shotgun (WGS) entry which is preliminary data.</text>
</comment>